<dbReference type="OrthoDB" id="9932037at2"/>
<feature type="compositionally biased region" description="Gly residues" evidence="1">
    <location>
        <begin position="60"/>
        <end position="76"/>
    </location>
</feature>
<protein>
    <submittedName>
        <fullName evidence="2">Uncharacterized protein</fullName>
    </submittedName>
</protein>
<evidence type="ECO:0000313" key="2">
    <source>
        <dbReference type="EMBL" id="SIO55274.1"/>
    </source>
</evidence>
<feature type="region of interest" description="Disordered" evidence="1">
    <location>
        <begin position="54"/>
        <end position="82"/>
    </location>
</feature>
<feature type="region of interest" description="Disordered" evidence="1">
    <location>
        <begin position="1"/>
        <end position="29"/>
    </location>
</feature>
<dbReference type="EMBL" id="FSRU01000002">
    <property type="protein sequence ID" value="SIO55274.1"/>
    <property type="molecule type" value="Genomic_DNA"/>
</dbReference>
<feature type="compositionally biased region" description="Polar residues" evidence="1">
    <location>
        <begin position="1"/>
        <end position="10"/>
    </location>
</feature>
<proteinExistence type="predicted"/>
<feature type="region of interest" description="Disordered" evidence="1">
    <location>
        <begin position="95"/>
        <end position="117"/>
    </location>
</feature>
<keyword evidence="3" id="KW-1185">Reference proteome</keyword>
<feature type="compositionally biased region" description="Basic and acidic residues" evidence="1">
    <location>
        <begin position="108"/>
        <end position="117"/>
    </location>
</feature>
<dbReference type="Proteomes" id="UP000185151">
    <property type="component" value="Unassembled WGS sequence"/>
</dbReference>
<gene>
    <name evidence="2" type="ORF">SAMN05444165_3536</name>
</gene>
<dbReference type="RefSeq" id="WP_074297687.1">
    <property type="nucleotide sequence ID" value="NZ_FSRU01000002.1"/>
</dbReference>
<organism evidence="2 3">
    <name type="scientific">Paraburkholderia phenazinium</name>
    <dbReference type="NCBI Taxonomy" id="60549"/>
    <lineage>
        <taxon>Bacteria</taxon>
        <taxon>Pseudomonadati</taxon>
        <taxon>Pseudomonadota</taxon>
        <taxon>Betaproteobacteria</taxon>
        <taxon>Burkholderiales</taxon>
        <taxon>Burkholderiaceae</taxon>
        <taxon>Paraburkholderia</taxon>
    </lineage>
</organism>
<dbReference type="AlphaFoldDB" id="A0A1N6KFB4"/>
<reference evidence="2 3" key="1">
    <citation type="submission" date="2016-11" db="EMBL/GenBank/DDBJ databases">
        <authorList>
            <person name="Jaros S."/>
            <person name="Januszkiewicz K."/>
            <person name="Wedrychowicz H."/>
        </authorList>
    </citation>
    <scope>NUCLEOTIDE SEQUENCE [LARGE SCALE GENOMIC DNA]</scope>
    <source>
        <strain evidence="2 3">GAS95</strain>
    </source>
</reference>
<accession>A0A1N6KFB4</accession>
<name>A0A1N6KFB4_9BURK</name>
<evidence type="ECO:0000313" key="3">
    <source>
        <dbReference type="Proteomes" id="UP000185151"/>
    </source>
</evidence>
<evidence type="ECO:0000256" key="1">
    <source>
        <dbReference type="SAM" id="MobiDB-lite"/>
    </source>
</evidence>
<sequence>MNTINPTMSPNLGGNGLTGGQGATGTNASGGISTANILAAVLAKLQKDNANVSQAEQAVQGGGGAQQGGNGVGGTQGNTDMLKLQQAVTEMNTDNSLGTNLIQGVGDTQKDTAKATH</sequence>
<feature type="compositionally biased region" description="Gly residues" evidence="1">
    <location>
        <begin position="13"/>
        <end position="23"/>
    </location>
</feature>